<name>A0A843WCQ0_COLES</name>
<accession>A0A843WCQ0</accession>
<sequence>MMDINNHSRPIQRYQQRLHIRIRRSPVCAVCGGGRPGFGRRLDEAGDSPSCRGPITIVLFFALEITYSYHP</sequence>
<proteinExistence type="predicted"/>
<comment type="caution">
    <text evidence="1">The sequence shown here is derived from an EMBL/GenBank/DDBJ whole genome shotgun (WGS) entry which is preliminary data.</text>
</comment>
<dbReference type="AlphaFoldDB" id="A0A843WCQ0"/>
<organism evidence="1 2">
    <name type="scientific">Colocasia esculenta</name>
    <name type="common">Wild taro</name>
    <name type="synonym">Arum esculentum</name>
    <dbReference type="NCBI Taxonomy" id="4460"/>
    <lineage>
        <taxon>Eukaryota</taxon>
        <taxon>Viridiplantae</taxon>
        <taxon>Streptophyta</taxon>
        <taxon>Embryophyta</taxon>
        <taxon>Tracheophyta</taxon>
        <taxon>Spermatophyta</taxon>
        <taxon>Magnoliopsida</taxon>
        <taxon>Liliopsida</taxon>
        <taxon>Araceae</taxon>
        <taxon>Aroideae</taxon>
        <taxon>Colocasieae</taxon>
        <taxon>Colocasia</taxon>
    </lineage>
</organism>
<reference evidence="1" key="1">
    <citation type="submission" date="2017-07" db="EMBL/GenBank/DDBJ databases">
        <title>Taro Niue Genome Assembly and Annotation.</title>
        <authorList>
            <person name="Atibalentja N."/>
            <person name="Keating K."/>
            <person name="Fields C.J."/>
        </authorList>
    </citation>
    <scope>NUCLEOTIDE SEQUENCE</scope>
    <source>
        <strain evidence="1">Niue_2</strain>
        <tissue evidence="1">Leaf</tissue>
    </source>
</reference>
<protein>
    <submittedName>
        <fullName evidence="1">Uncharacterized protein</fullName>
    </submittedName>
</protein>
<gene>
    <name evidence="1" type="ORF">Taro_040249</name>
</gene>
<dbReference type="Proteomes" id="UP000652761">
    <property type="component" value="Unassembled WGS sequence"/>
</dbReference>
<keyword evidence="2" id="KW-1185">Reference proteome</keyword>
<evidence type="ECO:0000313" key="1">
    <source>
        <dbReference type="EMBL" id="MQM07409.1"/>
    </source>
</evidence>
<evidence type="ECO:0000313" key="2">
    <source>
        <dbReference type="Proteomes" id="UP000652761"/>
    </source>
</evidence>
<dbReference type="EMBL" id="NMUH01003865">
    <property type="protein sequence ID" value="MQM07409.1"/>
    <property type="molecule type" value="Genomic_DNA"/>
</dbReference>